<feature type="chain" id="PRO_5036041020" description="Lipoprotein" evidence="1">
    <location>
        <begin position="27"/>
        <end position="109"/>
    </location>
</feature>
<evidence type="ECO:0000313" key="5">
    <source>
        <dbReference type="Proteomes" id="UP000233778"/>
    </source>
</evidence>
<dbReference type="Proteomes" id="UP000017700">
    <property type="component" value="Chromosome"/>
</dbReference>
<keyword evidence="4" id="KW-1185">Reference proteome</keyword>
<protein>
    <recommendedName>
        <fullName evidence="6">Lipoprotein</fullName>
    </recommendedName>
</protein>
<gene>
    <name evidence="2" type="ORF">CWC46_00030</name>
    <name evidence="3" type="ORF">Ser39006_000030</name>
</gene>
<name>A0A2I5T194_SERS3</name>
<evidence type="ECO:0000313" key="4">
    <source>
        <dbReference type="Proteomes" id="UP000017700"/>
    </source>
</evidence>
<dbReference type="Proteomes" id="UP000233778">
    <property type="component" value="Chromosome"/>
</dbReference>
<dbReference type="STRING" id="104623.Ser39006_00974"/>
<dbReference type="EMBL" id="CP025085">
    <property type="protein sequence ID" value="AUG98349.1"/>
    <property type="molecule type" value="Genomic_DNA"/>
</dbReference>
<sequence>MRKNTGLAIFAAGALFAAGFSASAFAGPPGPGPGPWLGPGWWGPRWYPGPVVVVRPDPGPRVIYAPPPQPQVWVEKTPTYHYYCRHPTGYYPKIARCPSGWMKVVSDKP</sequence>
<dbReference type="AlphaFoldDB" id="A0A2I5T194"/>
<reference evidence="3" key="4">
    <citation type="submission" date="2017-11" db="EMBL/GenBank/DDBJ databases">
        <title>Complete genome sequence of Serratia sp. ATCC 39006.</title>
        <authorList>
            <person name="Hampton H.G."/>
            <person name="Jackson S.A."/>
            <person name="Jauregui R."/>
            <person name="Poulter G.T.M."/>
            <person name="Salmond G.P.C."/>
            <person name="Fineran P.C."/>
        </authorList>
    </citation>
    <scope>NUCLEOTIDE SEQUENCE</scope>
    <source>
        <strain evidence="3">ATCC 39006</strain>
    </source>
</reference>
<reference evidence="2 5" key="3">
    <citation type="submission" date="2017-11" db="EMBL/GenBank/DDBJ databases">
        <title>Complete genome sequence of Serratia sp. ATCC 39006 LacA.</title>
        <authorList>
            <person name="Hampton H.G."/>
            <person name="Jackson S.A."/>
            <person name="Jauregui R."/>
            <person name="Poulter G.T.M."/>
            <person name="Salmond G.P.C."/>
            <person name="Fineran P.C."/>
        </authorList>
    </citation>
    <scope>NUCLEOTIDE SEQUENCE [LARGE SCALE GENOMIC DNA]</scope>
    <source>
        <strain evidence="2 5">ATCC 39006</strain>
    </source>
</reference>
<evidence type="ECO:0000256" key="1">
    <source>
        <dbReference type="SAM" id="SignalP"/>
    </source>
</evidence>
<dbReference type="RefSeq" id="WP_021014246.1">
    <property type="nucleotide sequence ID" value="NZ_CP025084.1"/>
</dbReference>
<keyword evidence="1" id="KW-0732">Signal</keyword>
<evidence type="ECO:0000313" key="2">
    <source>
        <dbReference type="EMBL" id="AUG98349.1"/>
    </source>
</evidence>
<evidence type="ECO:0000313" key="3">
    <source>
        <dbReference type="EMBL" id="AUH02664.1"/>
    </source>
</evidence>
<accession>A0A2I5T194</accession>
<dbReference type="KEGG" id="sera:Ser39006_000030"/>
<reference evidence="3 4" key="1">
    <citation type="journal article" date="2013" name="Genome Announc.">
        <title>Draft genome sequence of Serratia sp. strain ATCC 39006, a model bacterium for analysis of the biosynthesis and regulation of prodigiosin, a carbapenem, and gas vesicles.</title>
        <authorList>
            <person name="Fineran P.C."/>
            <person name="Iglesias Cans M.C."/>
            <person name="Ramsay J.P."/>
            <person name="Wilf N.M."/>
            <person name="Cossyleon D."/>
            <person name="McNeil M.B."/>
            <person name="Williamson N.R."/>
            <person name="Monson R.E."/>
            <person name="Becher S.A."/>
            <person name="Stanton J.A."/>
            <person name="Brugger K."/>
            <person name="Brown S.D."/>
            <person name="Salmond G.P."/>
        </authorList>
    </citation>
    <scope>NUCLEOTIDE SEQUENCE [LARGE SCALE GENOMIC DNA]</scope>
    <source>
        <strain evidence="3">ATCC 39006</strain>
        <strain evidence="4">ATCC 39006 / SC 11482</strain>
    </source>
</reference>
<reference evidence="3" key="2">
    <citation type="submission" date="2013-09" db="EMBL/GenBank/DDBJ databases">
        <authorList>
            <person name="Wang G."/>
            <person name="Yang Y."/>
            <person name="Su Y."/>
        </authorList>
    </citation>
    <scope>NUCLEOTIDE SEQUENCE</scope>
    <source>
        <strain evidence="3">ATCC 39006</strain>
    </source>
</reference>
<evidence type="ECO:0008006" key="6">
    <source>
        <dbReference type="Google" id="ProtNLM"/>
    </source>
</evidence>
<proteinExistence type="predicted"/>
<organism evidence="3 4">
    <name type="scientific">Serratia sp. (strain ATCC 39006)</name>
    <name type="common">Prodigiosinella confusarubida</name>
    <dbReference type="NCBI Taxonomy" id="104623"/>
    <lineage>
        <taxon>Bacteria</taxon>
        <taxon>Pseudomonadati</taxon>
        <taxon>Pseudomonadota</taxon>
        <taxon>Gammaproteobacteria</taxon>
        <taxon>Enterobacterales</taxon>
        <taxon>Pectobacteriaceae</taxon>
        <taxon>Prodigiosinella</taxon>
    </lineage>
</organism>
<dbReference type="OrthoDB" id="5397649at2"/>
<dbReference type="EMBL" id="CP025084">
    <property type="protein sequence ID" value="AUH02664.1"/>
    <property type="molecule type" value="Genomic_DNA"/>
</dbReference>
<feature type="signal peptide" evidence="1">
    <location>
        <begin position="1"/>
        <end position="26"/>
    </location>
</feature>
<dbReference type="KEGG" id="serq:CWC46_00030"/>